<dbReference type="GO" id="GO:0046872">
    <property type="term" value="F:metal ion binding"/>
    <property type="evidence" value="ECO:0007669"/>
    <property type="project" value="UniProtKB-KW"/>
</dbReference>
<dbReference type="InterPro" id="IPR005123">
    <property type="entry name" value="Oxoglu/Fe-dep_dioxygenase_dom"/>
</dbReference>
<dbReference type="InterPro" id="IPR032862">
    <property type="entry name" value="ALKBH6"/>
</dbReference>
<keyword evidence="11" id="KW-1185">Reference proteome</keyword>
<keyword evidence="3" id="KW-0479">Metal-binding</keyword>
<reference evidence="10 11" key="1">
    <citation type="journal article" date="2010" name="Nature">
        <title>The Ectocarpus genome and the independent evolution of multicellularity in brown algae.</title>
        <authorList>
            <person name="Cock J.M."/>
            <person name="Sterck L."/>
            <person name="Rouze P."/>
            <person name="Scornet D."/>
            <person name="Allen A.E."/>
            <person name="Amoutzias G."/>
            <person name="Anthouard V."/>
            <person name="Artiguenave F."/>
            <person name="Aury J.M."/>
            <person name="Badger J.H."/>
            <person name="Beszteri B."/>
            <person name="Billiau K."/>
            <person name="Bonnet E."/>
            <person name="Bothwell J.H."/>
            <person name="Bowler C."/>
            <person name="Boyen C."/>
            <person name="Brownlee C."/>
            <person name="Carrano C.J."/>
            <person name="Charrier B."/>
            <person name="Cho G.Y."/>
            <person name="Coelho S.M."/>
            <person name="Collen J."/>
            <person name="Corre E."/>
            <person name="Da Silva C."/>
            <person name="Delage L."/>
            <person name="Delaroque N."/>
            <person name="Dittami S.M."/>
            <person name="Doulbeau S."/>
            <person name="Elias M."/>
            <person name="Farnham G."/>
            <person name="Gachon C.M."/>
            <person name="Gschloessl B."/>
            <person name="Heesch S."/>
            <person name="Jabbari K."/>
            <person name="Jubin C."/>
            <person name="Kawai H."/>
            <person name="Kimura K."/>
            <person name="Kloareg B."/>
            <person name="Kupper F.C."/>
            <person name="Lang D."/>
            <person name="Le Bail A."/>
            <person name="Leblanc C."/>
            <person name="Lerouge P."/>
            <person name="Lohr M."/>
            <person name="Lopez P.J."/>
            <person name="Martens C."/>
            <person name="Maumus F."/>
            <person name="Michel G."/>
            <person name="Miranda-Saavedra D."/>
            <person name="Morales J."/>
            <person name="Moreau H."/>
            <person name="Motomura T."/>
            <person name="Nagasato C."/>
            <person name="Napoli C.A."/>
            <person name="Nelson D.R."/>
            <person name="Nyvall-Collen P."/>
            <person name="Peters A.F."/>
            <person name="Pommier C."/>
            <person name="Potin P."/>
            <person name="Poulain J."/>
            <person name="Quesneville H."/>
            <person name="Read B."/>
            <person name="Rensing S.A."/>
            <person name="Ritter A."/>
            <person name="Rousvoal S."/>
            <person name="Samanta M."/>
            <person name="Samson G."/>
            <person name="Schroeder D.C."/>
            <person name="Segurens B."/>
            <person name="Strittmatter M."/>
            <person name="Tonon T."/>
            <person name="Tregear J.W."/>
            <person name="Valentin K."/>
            <person name="von Dassow P."/>
            <person name="Yamagishi T."/>
            <person name="Van de Peer Y."/>
            <person name="Wincker P."/>
        </authorList>
    </citation>
    <scope>NUCLEOTIDE SEQUENCE [LARGE SCALE GENOMIC DNA]</scope>
    <source>
        <strain evidence="11">Ec32 / CCAP1310/4</strain>
    </source>
</reference>
<keyword evidence="7" id="KW-0539">Nucleus</keyword>
<keyword evidence="4" id="KW-0223">Dioxygenase</keyword>
<evidence type="ECO:0000256" key="3">
    <source>
        <dbReference type="ARBA" id="ARBA00022723"/>
    </source>
</evidence>
<dbReference type="EMBL" id="FN649727">
    <property type="protein sequence ID" value="CBJ25980.1"/>
    <property type="molecule type" value="Genomic_DNA"/>
</dbReference>
<evidence type="ECO:0000256" key="1">
    <source>
        <dbReference type="ARBA" id="ARBA00004123"/>
    </source>
</evidence>
<name>D7FNG9_ECTSI</name>
<dbReference type="PANTHER" id="PTHR46030">
    <property type="entry name" value="ALPHA-KETOGLUTARATE-DEPENDENT DIOXYGENASE ALKB HOMOLOG 6"/>
    <property type="match status" value="1"/>
</dbReference>
<protein>
    <recommendedName>
        <fullName evidence="9">Fe2OG dioxygenase domain-containing protein</fullName>
    </recommendedName>
</protein>
<dbReference type="InParanoid" id="D7FNG9"/>
<evidence type="ECO:0000256" key="7">
    <source>
        <dbReference type="ARBA" id="ARBA00023242"/>
    </source>
</evidence>
<gene>
    <name evidence="10" type="ORF">Esi_0018_0040</name>
</gene>
<dbReference type="EMBL" id="FN648291">
    <property type="protein sequence ID" value="CBJ25980.1"/>
    <property type="molecule type" value="Genomic_DNA"/>
</dbReference>
<dbReference type="OrthoDB" id="412814at2759"/>
<dbReference type="eggNOG" id="KOG3200">
    <property type="taxonomic scope" value="Eukaryota"/>
</dbReference>
<dbReference type="PANTHER" id="PTHR46030:SF1">
    <property type="entry name" value="ALPHA-KETOGLUTARATE-DEPENDENT DIOXYGENASE ALKB HOMOLOG 6"/>
    <property type="match status" value="1"/>
</dbReference>
<dbReference type="InterPro" id="IPR027450">
    <property type="entry name" value="AlkB-like"/>
</dbReference>
<dbReference type="Pfam" id="PF13532">
    <property type="entry name" value="2OG-FeII_Oxy_2"/>
    <property type="match status" value="1"/>
</dbReference>
<feature type="region of interest" description="Disordered" evidence="8">
    <location>
        <begin position="310"/>
        <end position="329"/>
    </location>
</feature>
<evidence type="ECO:0000259" key="9">
    <source>
        <dbReference type="PROSITE" id="PS51471"/>
    </source>
</evidence>
<comment type="subcellular location">
    <subcellularLocation>
        <location evidence="1">Nucleus</location>
    </subcellularLocation>
</comment>
<evidence type="ECO:0000256" key="2">
    <source>
        <dbReference type="ARBA" id="ARBA00007879"/>
    </source>
</evidence>
<evidence type="ECO:0000256" key="5">
    <source>
        <dbReference type="ARBA" id="ARBA00023002"/>
    </source>
</evidence>
<dbReference type="InterPro" id="IPR037151">
    <property type="entry name" value="AlkB-like_sf"/>
</dbReference>
<feature type="domain" description="Fe2OG dioxygenase" evidence="9">
    <location>
        <begin position="163"/>
        <end position="307"/>
    </location>
</feature>
<proteinExistence type="inferred from homology"/>
<sequence>MTSLDFQSLLKQEKALQRVQLAQSTRTTAVQQEEEPGPTSSSSSRLSARRRDEESKVVGTKEPSPLLVKLAGRPSLDMEKMRVGNTPSIFYVPDFISGADEQQLLERIHAQASSNEWVTLRSRRLKCWGGQPGESFRPEPLPPWVDALCESLVVRGVFSEETRPNHVLLNEYQPGQGIMAHTDGPFYEPRTATLSLGSDAVMHFSPRIETSRIGRPGVETRPQASLVLRALSLVVFADDAYSRLLHSIDAVREETVGCGGSSGDVGKRGGGGVGGGAPVINGAAAGAPEGTILRRKLRVSLTFRRVRAADRGEETGGSGPEKNPAELLV</sequence>
<organism evidence="10 11">
    <name type="scientific">Ectocarpus siliculosus</name>
    <name type="common">Brown alga</name>
    <name type="synonym">Conferva siliculosa</name>
    <dbReference type="NCBI Taxonomy" id="2880"/>
    <lineage>
        <taxon>Eukaryota</taxon>
        <taxon>Sar</taxon>
        <taxon>Stramenopiles</taxon>
        <taxon>Ochrophyta</taxon>
        <taxon>PX clade</taxon>
        <taxon>Phaeophyceae</taxon>
        <taxon>Ectocarpales</taxon>
        <taxon>Ectocarpaceae</taxon>
        <taxon>Ectocarpus</taxon>
    </lineage>
</organism>
<dbReference type="GO" id="GO:0051213">
    <property type="term" value="F:dioxygenase activity"/>
    <property type="evidence" value="ECO:0007669"/>
    <property type="project" value="UniProtKB-KW"/>
</dbReference>
<dbReference type="GO" id="GO:0005634">
    <property type="term" value="C:nucleus"/>
    <property type="evidence" value="ECO:0007669"/>
    <property type="project" value="UniProtKB-SubCell"/>
</dbReference>
<evidence type="ECO:0000256" key="8">
    <source>
        <dbReference type="SAM" id="MobiDB-lite"/>
    </source>
</evidence>
<evidence type="ECO:0000313" key="11">
    <source>
        <dbReference type="Proteomes" id="UP000002630"/>
    </source>
</evidence>
<dbReference type="OMA" id="FEAHEER"/>
<dbReference type="SUPFAM" id="SSF51197">
    <property type="entry name" value="Clavaminate synthase-like"/>
    <property type="match status" value="1"/>
</dbReference>
<evidence type="ECO:0000313" key="10">
    <source>
        <dbReference type="EMBL" id="CBJ25980.1"/>
    </source>
</evidence>
<evidence type="ECO:0000256" key="6">
    <source>
        <dbReference type="ARBA" id="ARBA00023004"/>
    </source>
</evidence>
<feature type="region of interest" description="Disordered" evidence="8">
    <location>
        <begin position="22"/>
        <end position="62"/>
    </location>
</feature>
<comment type="similarity">
    <text evidence="2">Belongs to the alkB family.</text>
</comment>
<keyword evidence="6" id="KW-0408">Iron</keyword>
<keyword evidence="5" id="KW-0560">Oxidoreductase</keyword>
<dbReference type="PROSITE" id="PS51471">
    <property type="entry name" value="FE2OG_OXY"/>
    <property type="match status" value="1"/>
</dbReference>
<feature type="compositionally biased region" description="Polar residues" evidence="8">
    <location>
        <begin position="22"/>
        <end position="31"/>
    </location>
</feature>
<evidence type="ECO:0000256" key="4">
    <source>
        <dbReference type="ARBA" id="ARBA00022964"/>
    </source>
</evidence>
<dbReference type="Gene3D" id="2.60.120.590">
    <property type="entry name" value="Alpha-ketoglutarate-dependent dioxygenase AlkB-like"/>
    <property type="match status" value="1"/>
</dbReference>
<accession>D7FNG9</accession>
<dbReference type="AlphaFoldDB" id="D7FNG9"/>
<dbReference type="Proteomes" id="UP000002630">
    <property type="component" value="Linkage Group LG02"/>
</dbReference>